<evidence type="ECO:0000313" key="2">
    <source>
        <dbReference type="Proteomes" id="UP000541154"/>
    </source>
</evidence>
<evidence type="ECO:0000313" key="1">
    <source>
        <dbReference type="EMBL" id="KAF5865950.1"/>
    </source>
</evidence>
<organism evidence="1 2">
    <name type="scientific">Petromyces alliaceus</name>
    <name type="common">Aspergillus alliaceus</name>
    <dbReference type="NCBI Taxonomy" id="209559"/>
    <lineage>
        <taxon>Eukaryota</taxon>
        <taxon>Fungi</taxon>
        <taxon>Dikarya</taxon>
        <taxon>Ascomycota</taxon>
        <taxon>Pezizomycotina</taxon>
        <taxon>Eurotiomycetes</taxon>
        <taxon>Eurotiomycetidae</taxon>
        <taxon>Eurotiales</taxon>
        <taxon>Aspergillaceae</taxon>
        <taxon>Aspergillus</taxon>
        <taxon>Aspergillus subgen. Circumdati</taxon>
    </lineage>
</organism>
<name>A0A8H6ECI2_PETAA</name>
<keyword evidence="2" id="KW-1185">Reference proteome</keyword>
<reference evidence="1 2" key="1">
    <citation type="submission" date="2019-04" db="EMBL/GenBank/DDBJ databases">
        <title>Aspergillus burnettii sp. nov., novel species from soil in southeast Queensland.</title>
        <authorList>
            <person name="Gilchrist C.L.M."/>
            <person name="Pitt J.I."/>
            <person name="Lange L."/>
            <person name="Lacey H.J."/>
            <person name="Vuong D."/>
            <person name="Midgley D.J."/>
            <person name="Greenfield P."/>
            <person name="Bradbury M."/>
            <person name="Lacey E."/>
            <person name="Busk P.K."/>
            <person name="Pilgaard B."/>
            <person name="Chooi Y.H."/>
            <person name="Piggott A.M."/>
        </authorList>
    </citation>
    <scope>NUCLEOTIDE SEQUENCE [LARGE SCALE GENOMIC DNA]</scope>
    <source>
        <strain evidence="1 2">FRR 5400</strain>
    </source>
</reference>
<gene>
    <name evidence="1" type="ORF">ETB97_001526</name>
</gene>
<proteinExistence type="predicted"/>
<dbReference type="AlphaFoldDB" id="A0A8H6ECI2"/>
<dbReference type="EMBL" id="SPNV01000013">
    <property type="protein sequence ID" value="KAF5865950.1"/>
    <property type="molecule type" value="Genomic_DNA"/>
</dbReference>
<comment type="caution">
    <text evidence="1">The sequence shown here is derived from an EMBL/GenBank/DDBJ whole genome shotgun (WGS) entry which is preliminary data.</text>
</comment>
<dbReference type="Proteomes" id="UP000541154">
    <property type="component" value="Unassembled WGS sequence"/>
</dbReference>
<accession>A0A8H6ECI2</accession>
<sequence>MKSALEVQPKTKKILTIRDKATTAIVDLMGITLLDTNLGEMQGNRTFYSSLVESRRIARRTRILGLQNKEISETSATTARYTIESNLFTVDKVIERIVTFISAASKPIAGSFQWATFQLCQQLDVQNLGWKGPSSKCSGCLSALGWIGCNRHVSRFGVPVKPGKSDLSHADATQAKPVGLLGSWIWRHDPERYATEKYHKALDHLVKDTLFQSTNIPPGHVYKHWTIEELLNTKDVVLEGNWE</sequence>
<protein>
    <submittedName>
        <fullName evidence="1">Uncharacterized protein</fullName>
    </submittedName>
</protein>